<evidence type="ECO:0000313" key="5">
    <source>
        <dbReference type="EMBL" id="CAF1054579.1"/>
    </source>
</evidence>
<dbReference type="EMBL" id="CAJNOJ010000079">
    <property type="protein sequence ID" value="CAF1054579.1"/>
    <property type="molecule type" value="Genomic_DNA"/>
</dbReference>
<feature type="domain" description="EF-hand" evidence="4">
    <location>
        <begin position="50"/>
        <end position="85"/>
    </location>
</feature>
<gene>
    <name evidence="5" type="ORF">EDS130_LOCUS17607</name>
</gene>
<dbReference type="PROSITE" id="PS50222">
    <property type="entry name" value="EF_HAND_2"/>
    <property type="match status" value="2"/>
</dbReference>
<dbReference type="GO" id="GO:0005509">
    <property type="term" value="F:calcium ion binding"/>
    <property type="evidence" value="ECO:0007669"/>
    <property type="project" value="InterPro"/>
</dbReference>
<evidence type="ECO:0000259" key="4">
    <source>
        <dbReference type="PROSITE" id="PS50222"/>
    </source>
</evidence>
<feature type="domain" description="EF-hand" evidence="4">
    <location>
        <begin position="13"/>
        <end position="48"/>
    </location>
</feature>
<dbReference type="SMART" id="SM00054">
    <property type="entry name" value="EFh"/>
    <property type="match status" value="4"/>
</dbReference>
<dbReference type="InterPro" id="IPR002048">
    <property type="entry name" value="EF_hand_dom"/>
</dbReference>
<evidence type="ECO:0000256" key="2">
    <source>
        <dbReference type="ARBA" id="ARBA00022737"/>
    </source>
</evidence>
<dbReference type="Gene3D" id="1.10.238.10">
    <property type="entry name" value="EF-hand"/>
    <property type="match status" value="2"/>
</dbReference>
<accession>A0A814KV10</accession>
<evidence type="ECO:0000256" key="3">
    <source>
        <dbReference type="ARBA" id="ARBA00022837"/>
    </source>
</evidence>
<protein>
    <recommendedName>
        <fullName evidence="4">EF-hand domain-containing protein</fullName>
    </recommendedName>
</protein>
<dbReference type="OrthoDB" id="444540at2759"/>
<dbReference type="InterPro" id="IPR011992">
    <property type="entry name" value="EF-hand-dom_pair"/>
</dbReference>
<dbReference type="Pfam" id="PF13499">
    <property type="entry name" value="EF-hand_7"/>
    <property type="match status" value="1"/>
</dbReference>
<dbReference type="Proteomes" id="UP000663852">
    <property type="component" value="Unassembled WGS sequence"/>
</dbReference>
<evidence type="ECO:0000313" key="6">
    <source>
        <dbReference type="Proteomes" id="UP000663852"/>
    </source>
</evidence>
<dbReference type="PROSITE" id="PS00018">
    <property type="entry name" value="EF_HAND_1"/>
    <property type="match status" value="2"/>
</dbReference>
<proteinExistence type="predicted"/>
<dbReference type="Pfam" id="PF13202">
    <property type="entry name" value="EF-hand_5"/>
    <property type="match status" value="1"/>
</dbReference>
<dbReference type="SUPFAM" id="SSF47473">
    <property type="entry name" value="EF-hand"/>
    <property type="match status" value="1"/>
</dbReference>
<dbReference type="InterPro" id="IPR051581">
    <property type="entry name" value="Ca-bind"/>
</dbReference>
<evidence type="ECO:0000256" key="1">
    <source>
        <dbReference type="ARBA" id="ARBA00022723"/>
    </source>
</evidence>
<sequence>MEILRQRLLDSTTKQSDLIEIFAAIDRDCSGRITYEEFHAAMKLLKLDFNNDDEIKQLFRQFDTTNNGQIDLAEFLQQIKPPMNERRHRAALHIFNSMDINKDGRLTIEDIKLKYAAQLKAVKNRSSQNIDYTLKKFLNKFDTRGQEDGIVDQDEFLGFCVMLSATIKEDIYFEHALRTLFDFRF</sequence>
<keyword evidence="3" id="KW-0106">Calcium</keyword>
<dbReference type="PANTHER" id="PTHR34524:SF6">
    <property type="entry name" value="CALCYPHOSINE LIKE"/>
    <property type="match status" value="1"/>
</dbReference>
<dbReference type="PANTHER" id="PTHR34524">
    <property type="entry name" value="CALCYPHOSIN"/>
    <property type="match status" value="1"/>
</dbReference>
<organism evidence="5 6">
    <name type="scientific">Adineta ricciae</name>
    <name type="common">Rotifer</name>
    <dbReference type="NCBI Taxonomy" id="249248"/>
    <lineage>
        <taxon>Eukaryota</taxon>
        <taxon>Metazoa</taxon>
        <taxon>Spiralia</taxon>
        <taxon>Gnathifera</taxon>
        <taxon>Rotifera</taxon>
        <taxon>Eurotatoria</taxon>
        <taxon>Bdelloidea</taxon>
        <taxon>Adinetida</taxon>
        <taxon>Adinetidae</taxon>
        <taxon>Adineta</taxon>
    </lineage>
</organism>
<reference evidence="5" key="1">
    <citation type="submission" date="2021-02" db="EMBL/GenBank/DDBJ databases">
        <authorList>
            <person name="Nowell W R."/>
        </authorList>
    </citation>
    <scope>NUCLEOTIDE SEQUENCE</scope>
</reference>
<dbReference type="AlphaFoldDB" id="A0A814KV10"/>
<comment type="caution">
    <text evidence="5">The sequence shown here is derived from an EMBL/GenBank/DDBJ whole genome shotgun (WGS) entry which is preliminary data.</text>
</comment>
<dbReference type="CDD" id="cd00051">
    <property type="entry name" value="EFh"/>
    <property type="match status" value="1"/>
</dbReference>
<name>A0A814KV10_ADIRI</name>
<dbReference type="InterPro" id="IPR018247">
    <property type="entry name" value="EF_Hand_1_Ca_BS"/>
</dbReference>
<keyword evidence="1" id="KW-0479">Metal-binding</keyword>
<keyword evidence="2" id="KW-0677">Repeat</keyword>